<dbReference type="SUPFAM" id="SSF52091">
    <property type="entry name" value="SpoIIaa-like"/>
    <property type="match status" value="1"/>
</dbReference>
<organism evidence="2 3">
    <name type="scientific">Phytoactinopolyspora alkaliphila</name>
    <dbReference type="NCBI Taxonomy" id="1783498"/>
    <lineage>
        <taxon>Bacteria</taxon>
        <taxon>Bacillati</taxon>
        <taxon>Actinomycetota</taxon>
        <taxon>Actinomycetes</taxon>
        <taxon>Jiangellales</taxon>
        <taxon>Jiangellaceae</taxon>
        <taxon>Phytoactinopolyspora</taxon>
    </lineage>
</organism>
<proteinExistence type="predicted"/>
<keyword evidence="3" id="KW-1185">Reference proteome</keyword>
<gene>
    <name evidence="2" type="ORF">G1H11_05945</name>
</gene>
<dbReference type="InterPro" id="IPR036513">
    <property type="entry name" value="STAS_dom_sf"/>
</dbReference>
<accession>A0A6N9YIV5</accession>
<sequence>MGTVEVVDRGGQEIVVFLSGDVDDVPAETFGEAVDEVATLERIGGLSVVVVNMQEVSNLGEPGLAFLRDLTEKGQNSGFAVAFAAMSGPAHRAVEAAGWEFVEHSPPPGS</sequence>
<dbReference type="EMBL" id="JAAGOB010000002">
    <property type="protein sequence ID" value="NED94850.1"/>
    <property type="molecule type" value="Genomic_DNA"/>
</dbReference>
<evidence type="ECO:0000313" key="2">
    <source>
        <dbReference type="EMBL" id="NED94850.1"/>
    </source>
</evidence>
<dbReference type="Proteomes" id="UP000469185">
    <property type="component" value="Unassembled WGS sequence"/>
</dbReference>
<dbReference type="PROSITE" id="PS50801">
    <property type="entry name" value="STAS"/>
    <property type="match status" value="1"/>
</dbReference>
<protein>
    <submittedName>
        <fullName evidence="2">STAS domain-containing protein</fullName>
    </submittedName>
</protein>
<dbReference type="InterPro" id="IPR002645">
    <property type="entry name" value="STAS_dom"/>
</dbReference>
<evidence type="ECO:0000313" key="3">
    <source>
        <dbReference type="Proteomes" id="UP000469185"/>
    </source>
</evidence>
<dbReference type="AlphaFoldDB" id="A0A6N9YIV5"/>
<dbReference type="Pfam" id="PF01740">
    <property type="entry name" value="STAS"/>
    <property type="match status" value="1"/>
</dbReference>
<name>A0A6N9YIV5_9ACTN</name>
<feature type="domain" description="STAS" evidence="1">
    <location>
        <begin position="14"/>
        <end position="98"/>
    </location>
</feature>
<reference evidence="2 3" key="1">
    <citation type="submission" date="2020-02" db="EMBL/GenBank/DDBJ databases">
        <authorList>
            <person name="Li X.-J."/>
            <person name="Feng X.-M."/>
        </authorList>
    </citation>
    <scope>NUCLEOTIDE SEQUENCE [LARGE SCALE GENOMIC DNA]</scope>
    <source>
        <strain evidence="2 3">CGMCC 4.7225</strain>
    </source>
</reference>
<comment type="caution">
    <text evidence="2">The sequence shown here is derived from an EMBL/GenBank/DDBJ whole genome shotgun (WGS) entry which is preliminary data.</text>
</comment>
<dbReference type="Gene3D" id="3.30.750.24">
    <property type="entry name" value="STAS domain"/>
    <property type="match status" value="1"/>
</dbReference>
<evidence type="ECO:0000259" key="1">
    <source>
        <dbReference type="PROSITE" id="PS50801"/>
    </source>
</evidence>
<dbReference type="RefSeq" id="WP_163816947.1">
    <property type="nucleotide sequence ID" value="NZ_JAAGOB010000002.1"/>
</dbReference>